<dbReference type="SUPFAM" id="SSF56784">
    <property type="entry name" value="HAD-like"/>
    <property type="match status" value="1"/>
</dbReference>
<dbReference type="InterPro" id="IPR023214">
    <property type="entry name" value="HAD_sf"/>
</dbReference>
<dbReference type="Gene3D" id="3.40.50.1000">
    <property type="entry name" value="HAD superfamily/HAD-like"/>
    <property type="match status" value="1"/>
</dbReference>
<dbReference type="InterPro" id="IPR036412">
    <property type="entry name" value="HAD-like_sf"/>
</dbReference>
<dbReference type="Pfam" id="PF08282">
    <property type="entry name" value="Hydrolase_3"/>
    <property type="match status" value="1"/>
</dbReference>
<comment type="caution">
    <text evidence="1">The sequence shown here is derived from an EMBL/GenBank/DDBJ whole genome shotgun (WGS) entry which is preliminary data.</text>
</comment>
<reference evidence="1" key="1">
    <citation type="submission" date="2020-08" db="EMBL/GenBank/DDBJ databases">
        <title>Genome public.</title>
        <authorList>
            <person name="Liu C."/>
            <person name="Sun Q."/>
        </authorList>
    </citation>
    <scope>NUCLEOTIDE SEQUENCE</scope>
    <source>
        <strain evidence="1">NSJ-31</strain>
    </source>
</reference>
<organism evidence="1 2">
    <name type="scientific">Ligaoa zhengdingensis</name>
    <dbReference type="NCBI Taxonomy" id="2763658"/>
    <lineage>
        <taxon>Bacteria</taxon>
        <taxon>Bacillati</taxon>
        <taxon>Bacillota</taxon>
        <taxon>Clostridia</taxon>
        <taxon>Eubacteriales</taxon>
        <taxon>Oscillospiraceae</taxon>
        <taxon>Ligaoa</taxon>
    </lineage>
</organism>
<dbReference type="InterPro" id="IPR006379">
    <property type="entry name" value="HAD-SF_hydro_IIB"/>
</dbReference>
<dbReference type="Proteomes" id="UP000653127">
    <property type="component" value="Unassembled WGS sequence"/>
</dbReference>
<dbReference type="AlphaFoldDB" id="A0A926I3R3"/>
<evidence type="ECO:0000313" key="2">
    <source>
        <dbReference type="Proteomes" id="UP000653127"/>
    </source>
</evidence>
<protein>
    <submittedName>
        <fullName evidence="1">Cof-type HAD-IIB family hydrolase</fullName>
    </submittedName>
</protein>
<keyword evidence="2" id="KW-1185">Reference proteome</keyword>
<evidence type="ECO:0000313" key="1">
    <source>
        <dbReference type="EMBL" id="MBC8545406.1"/>
    </source>
</evidence>
<dbReference type="GO" id="GO:0016791">
    <property type="term" value="F:phosphatase activity"/>
    <property type="evidence" value="ECO:0007669"/>
    <property type="project" value="UniProtKB-ARBA"/>
</dbReference>
<sequence>MKFENWLLVSDIDGTICPEYNVIPQRNLDAVRRFQQEGGRFTLATGRHLQIVRHLVKAFEIRTPLILVNGGCIYDPVAERFTYEQYLNETAIRYVKELQCRRELLSVRLMTEDNGVYEVYRREDMELSDPRYSKYAVPWAELEQIAAMRWRKALFVTSVEDAPAFRAFAQAQRYPDVSFLASSGSFYEMVPRGVSKGEGLLRVAQQLGIPVEHTIGIGDYENDLSLLQAAGFSAAPENAIGAAKRLADRIVCDSSEGAVGDLIDYLITHGNS</sequence>
<dbReference type="Gene3D" id="3.30.1240.10">
    <property type="match status" value="1"/>
</dbReference>
<dbReference type="RefSeq" id="WP_249281559.1">
    <property type="nucleotide sequence ID" value="NZ_JACRST010000001.1"/>
</dbReference>
<dbReference type="GO" id="GO:0005829">
    <property type="term" value="C:cytosol"/>
    <property type="evidence" value="ECO:0007669"/>
    <property type="project" value="TreeGrafter"/>
</dbReference>
<keyword evidence="1" id="KW-0378">Hydrolase</keyword>
<accession>A0A926I3R3</accession>
<dbReference type="InterPro" id="IPR000150">
    <property type="entry name" value="Cof"/>
</dbReference>
<dbReference type="GO" id="GO:0000287">
    <property type="term" value="F:magnesium ion binding"/>
    <property type="evidence" value="ECO:0007669"/>
    <property type="project" value="TreeGrafter"/>
</dbReference>
<gene>
    <name evidence="1" type="ORF">H8711_00450</name>
</gene>
<dbReference type="EMBL" id="JACRST010000001">
    <property type="protein sequence ID" value="MBC8545406.1"/>
    <property type="molecule type" value="Genomic_DNA"/>
</dbReference>
<dbReference type="PANTHER" id="PTHR10000">
    <property type="entry name" value="PHOSPHOSERINE PHOSPHATASE"/>
    <property type="match status" value="1"/>
</dbReference>
<dbReference type="PANTHER" id="PTHR10000:SF8">
    <property type="entry name" value="HAD SUPERFAMILY HYDROLASE-LIKE, TYPE 3"/>
    <property type="match status" value="1"/>
</dbReference>
<proteinExistence type="predicted"/>
<name>A0A926I3R3_9FIRM</name>
<dbReference type="NCBIfam" id="TIGR00099">
    <property type="entry name" value="Cof-subfamily"/>
    <property type="match status" value="1"/>
</dbReference>
<dbReference type="NCBIfam" id="TIGR01484">
    <property type="entry name" value="HAD-SF-IIB"/>
    <property type="match status" value="1"/>
</dbReference>